<sequence length="66" mass="7622">MILIFHLFNHISISLSSFCIKFDALFRQVSEAKIAVSSAYDTMALFWSTMFVSKTKLVIRNYVKIV</sequence>
<dbReference type="EMBL" id="JRES01000031">
    <property type="protein sequence ID" value="KNC34806.1"/>
    <property type="molecule type" value="Genomic_DNA"/>
</dbReference>
<dbReference type="Proteomes" id="UP000037069">
    <property type="component" value="Unassembled WGS sequence"/>
</dbReference>
<evidence type="ECO:0000313" key="1">
    <source>
        <dbReference type="EMBL" id="KNC34806.1"/>
    </source>
</evidence>
<organism evidence="1 2">
    <name type="scientific">Lucilia cuprina</name>
    <name type="common">Green bottle fly</name>
    <name type="synonym">Australian sheep blowfly</name>
    <dbReference type="NCBI Taxonomy" id="7375"/>
    <lineage>
        <taxon>Eukaryota</taxon>
        <taxon>Metazoa</taxon>
        <taxon>Ecdysozoa</taxon>
        <taxon>Arthropoda</taxon>
        <taxon>Hexapoda</taxon>
        <taxon>Insecta</taxon>
        <taxon>Pterygota</taxon>
        <taxon>Neoptera</taxon>
        <taxon>Endopterygota</taxon>
        <taxon>Diptera</taxon>
        <taxon>Brachycera</taxon>
        <taxon>Muscomorpha</taxon>
        <taxon>Oestroidea</taxon>
        <taxon>Calliphoridae</taxon>
        <taxon>Luciliinae</taxon>
        <taxon>Lucilia</taxon>
    </lineage>
</organism>
<reference evidence="1 2" key="1">
    <citation type="journal article" date="2015" name="Nat. Commun.">
        <title>Lucilia cuprina genome unlocks parasitic fly biology to underpin future interventions.</title>
        <authorList>
            <person name="Anstead C.A."/>
            <person name="Korhonen P.K."/>
            <person name="Young N.D."/>
            <person name="Hall R.S."/>
            <person name="Jex A.R."/>
            <person name="Murali S.C."/>
            <person name="Hughes D.S."/>
            <person name="Lee S.F."/>
            <person name="Perry T."/>
            <person name="Stroehlein A.J."/>
            <person name="Ansell B.R."/>
            <person name="Breugelmans B."/>
            <person name="Hofmann A."/>
            <person name="Qu J."/>
            <person name="Dugan S."/>
            <person name="Lee S.L."/>
            <person name="Chao H."/>
            <person name="Dinh H."/>
            <person name="Han Y."/>
            <person name="Doddapaneni H.V."/>
            <person name="Worley K.C."/>
            <person name="Muzny D.M."/>
            <person name="Ioannidis P."/>
            <person name="Waterhouse R.M."/>
            <person name="Zdobnov E.M."/>
            <person name="James P.J."/>
            <person name="Bagnall N.H."/>
            <person name="Kotze A.C."/>
            <person name="Gibbs R.A."/>
            <person name="Richards S."/>
            <person name="Batterham P."/>
            <person name="Gasser R.B."/>
        </authorList>
    </citation>
    <scope>NUCLEOTIDE SEQUENCE [LARGE SCALE GENOMIC DNA]</scope>
    <source>
        <strain evidence="1 2">LS</strain>
        <tissue evidence="1">Full body</tissue>
    </source>
</reference>
<proteinExistence type="predicted"/>
<keyword evidence="2" id="KW-1185">Reference proteome</keyword>
<gene>
    <name evidence="1" type="ORF">FF38_00662</name>
</gene>
<protein>
    <submittedName>
        <fullName evidence="1">Uncharacterized protein</fullName>
    </submittedName>
</protein>
<name>A0A0L0CRD5_LUCCU</name>
<comment type="caution">
    <text evidence="1">The sequence shown here is derived from an EMBL/GenBank/DDBJ whole genome shotgun (WGS) entry which is preliminary data.</text>
</comment>
<evidence type="ECO:0000313" key="2">
    <source>
        <dbReference type="Proteomes" id="UP000037069"/>
    </source>
</evidence>
<accession>A0A0L0CRD5</accession>
<dbReference type="AlphaFoldDB" id="A0A0L0CRD5"/>